<evidence type="ECO:0000259" key="1">
    <source>
        <dbReference type="SMART" id="SM00849"/>
    </source>
</evidence>
<organism evidence="2 3">
    <name type="scientific">Agromyces salentinus</name>
    <dbReference type="NCBI Taxonomy" id="269421"/>
    <lineage>
        <taxon>Bacteria</taxon>
        <taxon>Bacillati</taxon>
        <taxon>Actinomycetota</taxon>
        <taxon>Actinomycetes</taxon>
        <taxon>Micrococcales</taxon>
        <taxon>Microbacteriaceae</taxon>
        <taxon>Agromyces</taxon>
    </lineage>
</organism>
<protein>
    <submittedName>
        <fullName evidence="2">MBL fold metallo-hydrolase</fullName>
    </submittedName>
</protein>
<dbReference type="PANTHER" id="PTHR42951">
    <property type="entry name" value="METALLO-BETA-LACTAMASE DOMAIN-CONTAINING"/>
    <property type="match status" value="1"/>
</dbReference>
<feature type="domain" description="Metallo-beta-lactamase" evidence="1">
    <location>
        <begin position="10"/>
        <end position="205"/>
    </location>
</feature>
<evidence type="ECO:0000313" key="3">
    <source>
        <dbReference type="Proteomes" id="UP001501746"/>
    </source>
</evidence>
<dbReference type="InterPro" id="IPR001279">
    <property type="entry name" value="Metallo-B-lactamas"/>
</dbReference>
<dbReference type="InterPro" id="IPR050855">
    <property type="entry name" value="NDM-1-like"/>
</dbReference>
<dbReference type="Gene3D" id="3.60.15.10">
    <property type="entry name" value="Ribonuclease Z/Hydroxyacylglutathione hydrolase-like"/>
    <property type="match status" value="1"/>
</dbReference>
<reference evidence="2 3" key="1">
    <citation type="journal article" date="2019" name="Int. J. Syst. Evol. Microbiol.">
        <title>The Global Catalogue of Microorganisms (GCM) 10K type strain sequencing project: providing services to taxonomists for standard genome sequencing and annotation.</title>
        <authorList>
            <consortium name="The Broad Institute Genomics Platform"/>
            <consortium name="The Broad Institute Genome Sequencing Center for Infectious Disease"/>
            <person name="Wu L."/>
            <person name="Ma J."/>
        </authorList>
    </citation>
    <scope>NUCLEOTIDE SEQUENCE [LARGE SCALE GENOMIC DNA]</scope>
    <source>
        <strain evidence="2 3">JCM 14323</strain>
    </source>
</reference>
<name>A0ABN2MSK4_9MICO</name>
<proteinExistence type="predicted"/>
<evidence type="ECO:0000313" key="2">
    <source>
        <dbReference type="EMBL" id="GAA1836057.1"/>
    </source>
</evidence>
<accession>A0ABN2MSK4</accession>
<dbReference type="Pfam" id="PF00753">
    <property type="entry name" value="Lactamase_B"/>
    <property type="match status" value="1"/>
</dbReference>
<keyword evidence="3" id="KW-1185">Reference proteome</keyword>
<dbReference type="PANTHER" id="PTHR42951:SF4">
    <property type="entry name" value="ACYL-COENZYME A THIOESTERASE MBLAC2"/>
    <property type="match status" value="1"/>
</dbReference>
<dbReference type="SUPFAM" id="SSF56281">
    <property type="entry name" value="Metallo-hydrolase/oxidoreductase"/>
    <property type="match status" value="1"/>
</dbReference>
<gene>
    <name evidence="2" type="ORF">GCM10009750_20930</name>
</gene>
<dbReference type="EMBL" id="BAAANK010000005">
    <property type="protein sequence ID" value="GAA1836057.1"/>
    <property type="molecule type" value="Genomic_DNA"/>
</dbReference>
<dbReference type="InterPro" id="IPR036866">
    <property type="entry name" value="RibonucZ/Hydroxyglut_hydro"/>
</dbReference>
<dbReference type="SMART" id="SM00849">
    <property type="entry name" value="Lactamase_B"/>
    <property type="match status" value="1"/>
</dbReference>
<dbReference type="Proteomes" id="UP001501746">
    <property type="component" value="Unassembled WGS sequence"/>
</dbReference>
<dbReference type="CDD" id="cd16282">
    <property type="entry name" value="metallo-hydrolase-like_MBL-fold"/>
    <property type="match status" value="1"/>
</dbReference>
<sequence length="279" mass="29907">MHQLRVGAFDLSVVVVEGEDGLLVVDSGADPEEGRAILTEIRSRFGRRRIVGLVNTHAHFDHTFGNQAFGPGSSADAPIHGHAAIGAHFAAYEGPRLAAWRDDPSREPDRRWQDVELVAPTHPVDRMTRLDLGGRVIELRPQSEGHTDTDLVLFLPADRIWILGDLVEESGPPMYGSGSYPLGWPGVLEGLVAEMRPGDRVIPGHGAVVAPEFVTRQAAALRLVADRLAASHAGGLSTVEALAAHERWPFPADGLSGAAERAYAALDGRPLDEGSIEDA</sequence>
<comment type="caution">
    <text evidence="2">The sequence shown here is derived from an EMBL/GenBank/DDBJ whole genome shotgun (WGS) entry which is preliminary data.</text>
</comment>